<dbReference type="Proteomes" id="UP000242258">
    <property type="component" value="Unassembled WGS sequence"/>
</dbReference>
<keyword evidence="1" id="KW-0472">Membrane</keyword>
<dbReference type="PROSITE" id="PS51257">
    <property type="entry name" value="PROKAR_LIPOPROTEIN"/>
    <property type="match status" value="1"/>
</dbReference>
<dbReference type="Gene3D" id="1.25.40.650">
    <property type="match status" value="1"/>
</dbReference>
<dbReference type="InterPro" id="IPR007443">
    <property type="entry name" value="LpoA"/>
</dbReference>
<keyword evidence="3" id="KW-1185">Reference proteome</keyword>
<dbReference type="EMBL" id="MKEK01000001">
    <property type="protein sequence ID" value="OEY68883.1"/>
    <property type="molecule type" value="Genomic_DNA"/>
</dbReference>
<evidence type="ECO:0008006" key="4">
    <source>
        <dbReference type="Google" id="ProtNLM"/>
    </source>
</evidence>
<name>A0A1E7Q481_9GAMM</name>
<dbReference type="PANTHER" id="PTHR38038:SF1">
    <property type="entry name" value="PENICILLIN-BINDING PROTEIN ACTIVATOR LPOA"/>
    <property type="match status" value="1"/>
</dbReference>
<dbReference type="GO" id="GO:0030234">
    <property type="term" value="F:enzyme regulator activity"/>
    <property type="evidence" value="ECO:0007669"/>
    <property type="project" value="TreeGrafter"/>
</dbReference>
<dbReference type="STRING" id="1628148.BI198_04360"/>
<gene>
    <name evidence="2" type="ORF">BI198_04360</name>
</gene>
<dbReference type="CDD" id="cd06339">
    <property type="entry name" value="PBP1_YraM_LppC_lipoprotein-like"/>
    <property type="match status" value="1"/>
</dbReference>
<comment type="caution">
    <text evidence="2">The sequence shown here is derived from an EMBL/GenBank/DDBJ whole genome shotgun (WGS) entry which is preliminary data.</text>
</comment>
<protein>
    <recommendedName>
        <fullName evidence="4">Penicillin-binding protein activator</fullName>
    </recommendedName>
</protein>
<dbReference type="SUPFAM" id="SSF53822">
    <property type="entry name" value="Periplasmic binding protein-like I"/>
    <property type="match status" value="1"/>
</dbReference>
<organism evidence="2 3">
    <name type="scientific">Rheinheimera salexigens</name>
    <dbReference type="NCBI Taxonomy" id="1628148"/>
    <lineage>
        <taxon>Bacteria</taxon>
        <taxon>Pseudomonadati</taxon>
        <taxon>Pseudomonadota</taxon>
        <taxon>Gammaproteobacteria</taxon>
        <taxon>Chromatiales</taxon>
        <taxon>Chromatiaceae</taxon>
        <taxon>Rheinheimera</taxon>
    </lineage>
</organism>
<dbReference type="PANTHER" id="PTHR38038">
    <property type="entry name" value="PENICILLIN-BINDING PROTEIN ACTIVATOR LPOA"/>
    <property type="match status" value="1"/>
</dbReference>
<dbReference type="OrthoDB" id="6708821at2"/>
<dbReference type="InterPro" id="IPR028082">
    <property type="entry name" value="Peripla_BP_I"/>
</dbReference>
<accession>A0A1E7Q481</accession>
<dbReference type="AlphaFoldDB" id="A0A1E7Q481"/>
<dbReference type="Gene3D" id="3.40.50.2300">
    <property type="match status" value="2"/>
</dbReference>
<sequence length="616" mass="69984">MVLRILISSKLKTLFFIGLSSLIFGCTPNVISSDPGQPSVETNDRQDGQSDTPLARVQYKLAAKYQGEPQHYHLLKAARLAIAEQDYLLALAISENLKLSPYPKIQAQNKLILLQAYIATEQQQNLQLLLKNTELEQVDVDDRAAFLWFSSQYFSQEQRHLAASRNLLLLADYANSQADFPQYMALLWQNLTALTDSQLLTLQTKPNRASSSWLALADLSRRHIGQPAQLQAAYADWQRRNPWMAKTEAMPEAVQQLLLLQPFQPRKIAVLLPLKGQFRQHALAIQYGILAAASQTNTSQIVFIDSEQSPEQLLLQLTSEQTDFVIGPLLKNQVDAISQLEQWTWPTLFLNSQDLAIPSRPNQFFFALSMEDEAQQTALLFQQKDYQQPVVISAANNISLRMQQQFAQSWQQLGHPAPQLYQFNDKSDLEALINQLLETGQSNARVKQIDNLVSDKMHSDTHSRLDIDAIYLIADPVQTQLFKPFVDVSVNETAPKLPIYASSRSHSTSLDRTEQRDLNGLTFTEMPWMLPLKTNPALRDEYQQLFQSQDESLQRLFAMGFDAYRLIGSLRQQQQLTSIVFPGLTGQLRLHANGSIVRQLSWARYHNNRLIAVQEP</sequence>
<evidence type="ECO:0000256" key="1">
    <source>
        <dbReference type="ARBA" id="ARBA00023136"/>
    </source>
</evidence>
<proteinExistence type="predicted"/>
<dbReference type="GO" id="GO:0009252">
    <property type="term" value="P:peptidoglycan biosynthetic process"/>
    <property type="evidence" value="ECO:0007669"/>
    <property type="project" value="TreeGrafter"/>
</dbReference>
<evidence type="ECO:0000313" key="3">
    <source>
        <dbReference type="Proteomes" id="UP000242258"/>
    </source>
</evidence>
<dbReference type="Pfam" id="PF04348">
    <property type="entry name" value="LppC"/>
    <property type="match status" value="1"/>
</dbReference>
<dbReference type="GO" id="GO:0031241">
    <property type="term" value="C:periplasmic side of cell outer membrane"/>
    <property type="evidence" value="ECO:0007669"/>
    <property type="project" value="TreeGrafter"/>
</dbReference>
<evidence type="ECO:0000313" key="2">
    <source>
        <dbReference type="EMBL" id="OEY68883.1"/>
    </source>
</evidence>
<reference evidence="3" key="1">
    <citation type="submission" date="2016-09" db="EMBL/GenBank/DDBJ databases">
        <authorList>
            <person name="Wan X."/>
            <person name="Hou S."/>
        </authorList>
    </citation>
    <scope>NUCLEOTIDE SEQUENCE [LARGE SCALE GENOMIC DNA]</scope>
    <source>
        <strain evidence="3">KH87</strain>
    </source>
</reference>